<dbReference type="InParanoid" id="A0A1X7VP68"/>
<dbReference type="Proteomes" id="UP000007879">
    <property type="component" value="Unassembled WGS sequence"/>
</dbReference>
<protein>
    <submittedName>
        <fullName evidence="2">Uncharacterized protein</fullName>
    </submittedName>
</protein>
<evidence type="ECO:0000256" key="1">
    <source>
        <dbReference type="SAM" id="MobiDB-lite"/>
    </source>
</evidence>
<accession>A0A1X7VP68</accession>
<dbReference type="OrthoDB" id="429991at2759"/>
<organism evidence="2">
    <name type="scientific">Amphimedon queenslandica</name>
    <name type="common">Sponge</name>
    <dbReference type="NCBI Taxonomy" id="400682"/>
    <lineage>
        <taxon>Eukaryota</taxon>
        <taxon>Metazoa</taxon>
        <taxon>Porifera</taxon>
        <taxon>Demospongiae</taxon>
        <taxon>Heteroscleromorpha</taxon>
        <taxon>Haplosclerida</taxon>
        <taxon>Niphatidae</taxon>
        <taxon>Amphimedon</taxon>
    </lineage>
</organism>
<dbReference type="PANTHER" id="PTHR21580">
    <property type="entry name" value="SHIPPO-1-RELATED"/>
    <property type="match status" value="1"/>
</dbReference>
<reference evidence="2" key="2">
    <citation type="submission" date="2017-05" db="UniProtKB">
        <authorList>
            <consortium name="EnsemblMetazoa"/>
        </authorList>
    </citation>
    <scope>IDENTIFICATION</scope>
</reference>
<dbReference type="AlphaFoldDB" id="A0A1X7VP68"/>
<proteinExistence type="predicted"/>
<name>A0A1X7VP68_AMPQE</name>
<dbReference type="EnsemblMetazoa" id="Aqu2.1.41640_001">
    <property type="protein sequence ID" value="Aqu2.1.41640_001"/>
    <property type="gene ID" value="Aqu2.1.41640"/>
</dbReference>
<dbReference type="OMA" id="SEYMALM"/>
<dbReference type="InterPro" id="IPR010736">
    <property type="entry name" value="SHIPPO-rpt"/>
</dbReference>
<dbReference type="PANTHER" id="PTHR21580:SF28">
    <property type="entry name" value="BOREALIN N-TERMINAL DOMAIN-CONTAINING PROTEIN-RELATED"/>
    <property type="match status" value="1"/>
</dbReference>
<dbReference type="eggNOG" id="ENOG502QUIJ">
    <property type="taxonomic scope" value="Eukaryota"/>
</dbReference>
<gene>
    <name evidence="2" type="primary">100634301</name>
</gene>
<evidence type="ECO:0000313" key="2">
    <source>
        <dbReference type="EnsemblMetazoa" id="Aqu2.1.41640_001"/>
    </source>
</evidence>
<dbReference type="Pfam" id="PF07004">
    <property type="entry name" value="SHIPPO-rpt"/>
    <property type="match status" value="4"/>
</dbReference>
<sequence length="261" mass="28546">MEETATAANKQAEAEEIQKPRPSCMERGPGPARYMLPSTCGHVKHDPTKVSKPAYSFGTKPKKASAMNSPGPVYFLNPYITRNGMSTMPSFTMYGRINLPSGSGNYPSPDTYHIENTKPLKTAQPPSFSFGSRTKYLKKDNVPSPSTYTLPPMIGPRVVNKKSGSAPSMTGRSLIGSFHQDFQKTPGPGTYKVTDSSVTSTKCPSYTLKGRNYPAAARSQAPAPGTYKPENVKVDKRIYPSYSFGVRHSDYLTSFVEMGLY</sequence>
<dbReference type="KEGG" id="aqu:100634301"/>
<reference evidence="3" key="1">
    <citation type="journal article" date="2010" name="Nature">
        <title>The Amphimedon queenslandica genome and the evolution of animal complexity.</title>
        <authorList>
            <person name="Srivastava M."/>
            <person name="Simakov O."/>
            <person name="Chapman J."/>
            <person name="Fahey B."/>
            <person name="Gauthier M.E."/>
            <person name="Mitros T."/>
            <person name="Richards G.S."/>
            <person name="Conaco C."/>
            <person name="Dacre M."/>
            <person name="Hellsten U."/>
            <person name="Larroux C."/>
            <person name="Putnam N.H."/>
            <person name="Stanke M."/>
            <person name="Adamska M."/>
            <person name="Darling A."/>
            <person name="Degnan S.M."/>
            <person name="Oakley T.H."/>
            <person name="Plachetzki D.C."/>
            <person name="Zhai Y."/>
            <person name="Adamski M."/>
            <person name="Calcino A."/>
            <person name="Cummins S.F."/>
            <person name="Goodstein D.M."/>
            <person name="Harris C."/>
            <person name="Jackson D.J."/>
            <person name="Leys S.P."/>
            <person name="Shu S."/>
            <person name="Woodcroft B.J."/>
            <person name="Vervoort M."/>
            <person name="Kosik K.S."/>
            <person name="Manning G."/>
            <person name="Degnan B.M."/>
            <person name="Rokhsar D.S."/>
        </authorList>
    </citation>
    <scope>NUCLEOTIDE SEQUENCE [LARGE SCALE GENOMIC DNA]</scope>
</reference>
<dbReference type="InterPro" id="IPR051291">
    <property type="entry name" value="CIMAP"/>
</dbReference>
<keyword evidence="3" id="KW-1185">Reference proteome</keyword>
<dbReference type="GO" id="GO:0005856">
    <property type="term" value="C:cytoskeleton"/>
    <property type="evidence" value="ECO:0007669"/>
    <property type="project" value="TreeGrafter"/>
</dbReference>
<dbReference type="EnsemblMetazoa" id="XM_003383359.3">
    <property type="protein sequence ID" value="XP_003383407.1"/>
    <property type="gene ID" value="LOC100634301"/>
</dbReference>
<feature type="region of interest" description="Disordered" evidence="1">
    <location>
        <begin position="1"/>
        <end position="31"/>
    </location>
</feature>
<feature type="region of interest" description="Disordered" evidence="1">
    <location>
        <begin position="117"/>
        <end position="136"/>
    </location>
</feature>
<evidence type="ECO:0000313" key="3">
    <source>
        <dbReference type="Proteomes" id="UP000007879"/>
    </source>
</evidence>